<dbReference type="Gene3D" id="3.40.50.150">
    <property type="entry name" value="Vaccinia Virus protein VP39"/>
    <property type="match status" value="1"/>
</dbReference>
<protein>
    <recommendedName>
        <fullName evidence="4">Mediator of RNA polymerase II transcription subunit 11</fullName>
    </recommendedName>
    <alternativeName>
        <fullName evidence="4">Mediator complex subunit 11</fullName>
    </alternativeName>
</protein>
<comment type="caution">
    <text evidence="6">The sequence shown here is derived from an EMBL/GenBank/DDBJ whole genome shotgun (WGS) entry which is preliminary data.</text>
</comment>
<feature type="domain" description="Methyltransferase type 11" evidence="5">
    <location>
        <begin position="183"/>
        <end position="263"/>
    </location>
</feature>
<dbReference type="SUPFAM" id="SSF53335">
    <property type="entry name" value="S-adenosyl-L-methionine-dependent methyltransferases"/>
    <property type="match status" value="1"/>
</dbReference>
<comment type="subunit">
    <text evidence="4">Component of the Mediator complex.</text>
</comment>
<keyword evidence="4" id="KW-0804">Transcription</keyword>
<gene>
    <name evidence="4" type="primary">MED11</name>
    <name evidence="6" type="ORF">INT45_001923</name>
</gene>
<sequence length="474" mass="54383">MSGGDDRSKALESSKDSFLALISQLDDSQFHEFDSFAKSALEEYHKQLHDKSHDDDQEDIEYEHDKNGHFQPVNDYKMQRLGRIVKDLRSRVPISAEAPGEKTVIPDNYTEQNTVHVDGFLFTEDDVDDLCDKGKLSRNYCLDCKSRNVKPLNFISHSASVMQLQFLYQVALANKIKDKVIVDIGSRLGAVLYSGYLFTQARKLIGVELNEWFCKLQEDMVKKYKMGDRVQILCKDIQHVPELLNKEADVVVMNNVFQFFNELPVQQEIWKFIRTETMKRKGLLLVTLPSLQEQLKEAGLSANKLMRGWVKEIKLDYEGDWFQDELHDDELDEISQPKESDSNTSNYLAESTLRIQDLHEAEKKLVLLVETAGDGLGILCDDAPQDQDTEQVVRDSVIAFRELAGRYFSLVNDIQLSLRSNTRYLSQQGSIGMATTKSIPFRESISGEQKELEVWTAALETIHQRVRELKEITQ</sequence>
<comment type="subcellular location">
    <subcellularLocation>
        <location evidence="1 4">Nucleus</location>
    </subcellularLocation>
</comment>
<evidence type="ECO:0000313" key="7">
    <source>
        <dbReference type="Proteomes" id="UP000646827"/>
    </source>
</evidence>
<dbReference type="GO" id="GO:0003712">
    <property type="term" value="F:transcription coregulator activity"/>
    <property type="evidence" value="ECO:0007669"/>
    <property type="project" value="InterPro"/>
</dbReference>
<dbReference type="GO" id="GO:0006357">
    <property type="term" value="P:regulation of transcription by RNA polymerase II"/>
    <property type="evidence" value="ECO:0007669"/>
    <property type="project" value="InterPro"/>
</dbReference>
<comment type="function">
    <text evidence="4">Component of the Mediator complex, a coactivator involved in the regulated transcription of nearly all RNA polymerase II-dependent genes. Mediator functions as a bridge to convey information from gene-specific regulatory proteins to the basal RNA polymerase II transcription machinery. Mediator is recruited to promoters by direct interactions with regulatory proteins and serves as a scaffold for the assembly of a functional pre-initiation complex with RNA polymerase II and the general transcription factors.</text>
</comment>
<dbReference type="OrthoDB" id="15794at2759"/>
<evidence type="ECO:0000256" key="4">
    <source>
        <dbReference type="RuleBase" id="RU364147"/>
    </source>
</evidence>
<dbReference type="InterPro" id="IPR029063">
    <property type="entry name" value="SAM-dependent_MTases_sf"/>
</dbReference>
<reference evidence="6 7" key="1">
    <citation type="submission" date="2020-12" db="EMBL/GenBank/DDBJ databases">
        <title>Metabolic potential, ecology and presence of endohyphal bacteria is reflected in genomic diversity of Mucoromycotina.</title>
        <authorList>
            <person name="Muszewska A."/>
            <person name="Okrasinska A."/>
            <person name="Steczkiewicz K."/>
            <person name="Drgas O."/>
            <person name="Orlowska M."/>
            <person name="Perlinska-Lenart U."/>
            <person name="Aleksandrzak-Piekarczyk T."/>
            <person name="Szatraj K."/>
            <person name="Zielenkiewicz U."/>
            <person name="Pilsyk S."/>
            <person name="Malc E."/>
            <person name="Mieczkowski P."/>
            <person name="Kruszewska J.S."/>
            <person name="Biernat P."/>
            <person name="Pawlowska J."/>
        </authorList>
    </citation>
    <scope>NUCLEOTIDE SEQUENCE [LARGE SCALE GENOMIC DNA]</scope>
    <source>
        <strain evidence="6 7">CBS 142.35</strain>
    </source>
</reference>
<dbReference type="Proteomes" id="UP000646827">
    <property type="component" value="Unassembled WGS sequence"/>
</dbReference>
<dbReference type="AlphaFoldDB" id="A0A8H7S6R3"/>
<dbReference type="EMBL" id="JAEPRB010000054">
    <property type="protein sequence ID" value="KAG2223789.1"/>
    <property type="molecule type" value="Genomic_DNA"/>
</dbReference>
<evidence type="ECO:0000259" key="5">
    <source>
        <dbReference type="Pfam" id="PF08241"/>
    </source>
</evidence>
<organism evidence="6 7">
    <name type="scientific">Circinella minor</name>
    <dbReference type="NCBI Taxonomy" id="1195481"/>
    <lineage>
        <taxon>Eukaryota</taxon>
        <taxon>Fungi</taxon>
        <taxon>Fungi incertae sedis</taxon>
        <taxon>Mucoromycota</taxon>
        <taxon>Mucoromycotina</taxon>
        <taxon>Mucoromycetes</taxon>
        <taxon>Mucorales</taxon>
        <taxon>Lichtheimiaceae</taxon>
        <taxon>Circinella</taxon>
    </lineage>
</organism>
<dbReference type="InterPro" id="IPR013216">
    <property type="entry name" value="Methyltransf_11"/>
</dbReference>
<dbReference type="PANTHER" id="PTHR43675">
    <property type="entry name" value="ARSENITE METHYLTRANSFERASE"/>
    <property type="match status" value="1"/>
</dbReference>
<accession>A0A8H7S6R3</accession>
<dbReference type="InterPro" id="IPR019404">
    <property type="entry name" value="Mediator_Med11"/>
</dbReference>
<keyword evidence="4" id="KW-0010">Activator</keyword>
<evidence type="ECO:0000313" key="6">
    <source>
        <dbReference type="EMBL" id="KAG2223789.1"/>
    </source>
</evidence>
<evidence type="ECO:0000256" key="2">
    <source>
        <dbReference type="ARBA" id="ARBA00008186"/>
    </source>
</evidence>
<dbReference type="CDD" id="cd02440">
    <property type="entry name" value="AdoMet_MTases"/>
    <property type="match status" value="1"/>
</dbReference>
<name>A0A8H7S6R3_9FUNG</name>
<evidence type="ECO:0000256" key="3">
    <source>
        <dbReference type="ARBA" id="ARBA00023242"/>
    </source>
</evidence>
<dbReference type="Pfam" id="PF08241">
    <property type="entry name" value="Methyltransf_11"/>
    <property type="match status" value="1"/>
</dbReference>
<dbReference type="GO" id="GO:0016592">
    <property type="term" value="C:mediator complex"/>
    <property type="evidence" value="ECO:0007669"/>
    <property type="project" value="InterPro"/>
</dbReference>
<proteinExistence type="inferred from homology"/>
<keyword evidence="3 4" id="KW-0539">Nucleus</keyword>
<dbReference type="GO" id="GO:0008757">
    <property type="term" value="F:S-adenosylmethionine-dependent methyltransferase activity"/>
    <property type="evidence" value="ECO:0007669"/>
    <property type="project" value="InterPro"/>
</dbReference>
<dbReference type="PANTHER" id="PTHR43675:SF1">
    <property type="entry name" value="RIKEN CDNA 2700097O09 GENE"/>
    <property type="match status" value="1"/>
</dbReference>
<dbReference type="Pfam" id="PF10280">
    <property type="entry name" value="Med11"/>
    <property type="match status" value="1"/>
</dbReference>
<keyword evidence="4" id="KW-0805">Transcription regulation</keyword>
<keyword evidence="7" id="KW-1185">Reference proteome</keyword>
<evidence type="ECO:0000256" key="1">
    <source>
        <dbReference type="ARBA" id="ARBA00004123"/>
    </source>
</evidence>
<comment type="similarity">
    <text evidence="2 4">Belongs to the Mediator complex subunit 11 family.</text>
</comment>
<dbReference type="InterPro" id="IPR026669">
    <property type="entry name" value="Arsenite_MeTrfase-like"/>
</dbReference>